<evidence type="ECO:0000313" key="1">
    <source>
        <dbReference type="EMBL" id="KAF8796815.1"/>
    </source>
</evidence>
<organism evidence="1 2">
    <name type="scientific">Argiope bruennichi</name>
    <name type="common">Wasp spider</name>
    <name type="synonym">Aranea bruennichi</name>
    <dbReference type="NCBI Taxonomy" id="94029"/>
    <lineage>
        <taxon>Eukaryota</taxon>
        <taxon>Metazoa</taxon>
        <taxon>Ecdysozoa</taxon>
        <taxon>Arthropoda</taxon>
        <taxon>Chelicerata</taxon>
        <taxon>Arachnida</taxon>
        <taxon>Araneae</taxon>
        <taxon>Araneomorphae</taxon>
        <taxon>Entelegynae</taxon>
        <taxon>Araneoidea</taxon>
        <taxon>Araneidae</taxon>
        <taxon>Argiope</taxon>
    </lineage>
</organism>
<proteinExistence type="predicted"/>
<reference evidence="1" key="2">
    <citation type="submission" date="2020-06" db="EMBL/GenBank/DDBJ databases">
        <authorList>
            <person name="Sheffer M."/>
        </authorList>
    </citation>
    <scope>NUCLEOTIDE SEQUENCE</scope>
</reference>
<dbReference type="AlphaFoldDB" id="A0A8T0G2U3"/>
<protein>
    <submittedName>
        <fullName evidence="1">Uncharacterized protein</fullName>
    </submittedName>
</protein>
<dbReference type="EMBL" id="JABXBU010000001">
    <property type="protein sequence ID" value="KAF8796815.1"/>
    <property type="molecule type" value="Genomic_DNA"/>
</dbReference>
<accession>A0A8T0G2U3</accession>
<dbReference type="Proteomes" id="UP000807504">
    <property type="component" value="Unassembled WGS sequence"/>
</dbReference>
<reference evidence="1" key="1">
    <citation type="journal article" date="2020" name="bioRxiv">
        <title>Chromosome-level reference genome of the European wasp spider Argiope bruennichi: a resource for studies on range expansion and evolutionary adaptation.</title>
        <authorList>
            <person name="Sheffer M.M."/>
            <person name="Hoppe A."/>
            <person name="Krehenwinkel H."/>
            <person name="Uhl G."/>
            <person name="Kuss A.W."/>
            <person name="Jensen L."/>
            <person name="Jensen C."/>
            <person name="Gillespie R.G."/>
            <person name="Hoff K.J."/>
            <person name="Prost S."/>
        </authorList>
    </citation>
    <scope>NUCLEOTIDE SEQUENCE</scope>
</reference>
<sequence>MAVRHGWYSSHLPIKGSDQIGKCTAPTGFRSQLMMTAGPEDWKPHYLPDDSIGNYLIAVAMKKNLCYKKRLNKIIAGVNNSGLYKQMAIEENFKA</sequence>
<keyword evidence="2" id="KW-1185">Reference proteome</keyword>
<gene>
    <name evidence="1" type="ORF">HNY73_001152</name>
</gene>
<comment type="caution">
    <text evidence="1">The sequence shown here is derived from an EMBL/GenBank/DDBJ whole genome shotgun (WGS) entry which is preliminary data.</text>
</comment>
<name>A0A8T0G2U3_ARGBR</name>
<evidence type="ECO:0000313" key="2">
    <source>
        <dbReference type="Proteomes" id="UP000807504"/>
    </source>
</evidence>